<keyword evidence="8" id="KW-0456">Lyase</keyword>
<dbReference type="GO" id="GO:0016829">
    <property type="term" value="F:lyase activity"/>
    <property type="evidence" value="ECO:0007669"/>
    <property type="project" value="UniProtKB-KW"/>
</dbReference>
<dbReference type="AlphaFoldDB" id="A0AAN6X184"/>
<dbReference type="Gene3D" id="3.20.20.70">
    <property type="entry name" value="Aldolase class I"/>
    <property type="match status" value="1"/>
</dbReference>
<dbReference type="PIRSF" id="PIRSF004869">
    <property type="entry name" value="PflX_prd"/>
    <property type="match status" value="1"/>
</dbReference>
<dbReference type="SFLD" id="SFLDG01099">
    <property type="entry name" value="Uncharacterised_Radical_SAM_Su"/>
    <property type="match status" value="1"/>
</dbReference>
<dbReference type="EMBL" id="MU864356">
    <property type="protein sequence ID" value="KAK4191954.1"/>
    <property type="molecule type" value="Genomic_DNA"/>
</dbReference>
<dbReference type="GO" id="GO:0051536">
    <property type="term" value="F:iron-sulfur cluster binding"/>
    <property type="evidence" value="ECO:0007669"/>
    <property type="project" value="UniProtKB-KW"/>
</dbReference>
<dbReference type="SUPFAM" id="SSF102114">
    <property type="entry name" value="Radical SAM enzymes"/>
    <property type="match status" value="1"/>
</dbReference>
<protein>
    <submittedName>
        <fullName evidence="8">Pyruvate formate lyase activating enzyme</fullName>
    </submittedName>
</protein>
<dbReference type="Pfam" id="PF04055">
    <property type="entry name" value="Radical_SAM"/>
    <property type="match status" value="1"/>
</dbReference>
<accession>A0AAN6X184</accession>
<dbReference type="InterPro" id="IPR007197">
    <property type="entry name" value="rSAM"/>
</dbReference>
<feature type="region of interest" description="Disordered" evidence="6">
    <location>
        <begin position="329"/>
        <end position="358"/>
    </location>
</feature>
<keyword evidence="1 5" id="KW-0949">S-adenosyl-L-methionine</keyword>
<dbReference type="SFLD" id="SFLDS00029">
    <property type="entry name" value="Radical_SAM"/>
    <property type="match status" value="1"/>
</dbReference>
<dbReference type="PANTHER" id="PTHR43075">
    <property type="entry name" value="FORMATE LYASE ACTIVATING ENZYME, PUTATIVE (AFU_ORTHOLOGUE AFUA_2G15630)-RELATED"/>
    <property type="match status" value="1"/>
</dbReference>
<gene>
    <name evidence="8" type="ORF">QBC35DRAFT_512072</name>
</gene>
<keyword evidence="3 5" id="KW-0408">Iron</keyword>
<name>A0AAN6X184_9PEZI</name>
<evidence type="ECO:0000256" key="4">
    <source>
        <dbReference type="ARBA" id="ARBA00023014"/>
    </source>
</evidence>
<comment type="cofactor">
    <cofactor evidence="5">
        <name>[4Fe-4S] cluster</name>
        <dbReference type="ChEBI" id="CHEBI:49883"/>
    </cofactor>
    <text evidence="5">Binds 1 [4Fe-4S] cluster. The cluster is coordinated with 3 cysteines and an exchangeable S-adenosyl-L-methionine.</text>
</comment>
<evidence type="ECO:0000256" key="1">
    <source>
        <dbReference type="ARBA" id="ARBA00022691"/>
    </source>
</evidence>
<feature type="binding site" evidence="5">
    <location>
        <position position="147"/>
    </location>
    <ligand>
        <name>[4Fe-4S] cluster</name>
        <dbReference type="ChEBI" id="CHEBI:49883"/>
        <note>4Fe-4S-S-AdoMet</note>
    </ligand>
</feature>
<dbReference type="InterPro" id="IPR013785">
    <property type="entry name" value="Aldolase_TIM"/>
</dbReference>
<dbReference type="Proteomes" id="UP001302126">
    <property type="component" value="Unassembled WGS sequence"/>
</dbReference>
<dbReference type="CDD" id="cd01335">
    <property type="entry name" value="Radical_SAM"/>
    <property type="match status" value="1"/>
</dbReference>
<dbReference type="InterPro" id="IPR040085">
    <property type="entry name" value="MJ0674-like"/>
</dbReference>
<keyword evidence="8" id="KW-0670">Pyruvate</keyword>
<evidence type="ECO:0000256" key="6">
    <source>
        <dbReference type="SAM" id="MobiDB-lite"/>
    </source>
</evidence>
<evidence type="ECO:0000259" key="7">
    <source>
        <dbReference type="Pfam" id="PF04055"/>
    </source>
</evidence>
<feature type="binding site" evidence="5">
    <location>
        <position position="144"/>
    </location>
    <ligand>
        <name>[4Fe-4S] cluster</name>
        <dbReference type="ChEBI" id="CHEBI:49883"/>
        <note>4Fe-4S-S-AdoMet</note>
    </ligand>
</feature>
<sequence length="406" mass="44794">MPRKRGSRVGWRGGVQKIVSVLARRVTPSRPAVPTPLTKPIVPNITKRNLHLAPPFLLDDYIPRYMTLSSVDASKKRSLAYAHLRNCNLCPRLCGVNRYERTGLCLIGTEAKVNVIAPHFGEEPCIQGHHGSGSVFFSGCNLRCVFCQNHDISHQRNGMDLTPEQLGDWFLKLQQVGNVHNINLITPEHVVPQVALSILHAKDNGLTVPIIYNSSAYDSLESLGLLDGLVDIYLPDFKLWEPASSKRLLKADDYAATARESIKAMHAQVGDLCFTADGIAKKGLLVRHLVMPGYETEGAEIMRWLASEVSKDCFVNVMEQYHPDAHVGKVKRRAGGGGGATRQQQTSVANGNSPDKDLASITGEEKRYAEINRAVTPDEISYVRKAAEAAGLWRFCDPPRHDGFSL</sequence>
<keyword evidence="2 5" id="KW-0479">Metal-binding</keyword>
<organism evidence="8 9">
    <name type="scientific">Podospora australis</name>
    <dbReference type="NCBI Taxonomy" id="1536484"/>
    <lineage>
        <taxon>Eukaryota</taxon>
        <taxon>Fungi</taxon>
        <taxon>Dikarya</taxon>
        <taxon>Ascomycota</taxon>
        <taxon>Pezizomycotina</taxon>
        <taxon>Sordariomycetes</taxon>
        <taxon>Sordariomycetidae</taxon>
        <taxon>Sordariales</taxon>
        <taxon>Podosporaceae</taxon>
        <taxon>Podospora</taxon>
    </lineage>
</organism>
<reference evidence="8" key="2">
    <citation type="submission" date="2023-05" db="EMBL/GenBank/DDBJ databases">
        <authorList>
            <consortium name="Lawrence Berkeley National Laboratory"/>
            <person name="Steindorff A."/>
            <person name="Hensen N."/>
            <person name="Bonometti L."/>
            <person name="Westerberg I."/>
            <person name="Brannstrom I.O."/>
            <person name="Guillou S."/>
            <person name="Cros-Aarteil S."/>
            <person name="Calhoun S."/>
            <person name="Haridas S."/>
            <person name="Kuo A."/>
            <person name="Mondo S."/>
            <person name="Pangilinan J."/>
            <person name="Riley R."/>
            <person name="Labutti K."/>
            <person name="Andreopoulos B."/>
            <person name="Lipzen A."/>
            <person name="Chen C."/>
            <person name="Yanf M."/>
            <person name="Daum C."/>
            <person name="Ng V."/>
            <person name="Clum A."/>
            <person name="Ohm R."/>
            <person name="Martin F."/>
            <person name="Silar P."/>
            <person name="Natvig D."/>
            <person name="Lalanne C."/>
            <person name="Gautier V."/>
            <person name="Ament-Velasquez S.L."/>
            <person name="Kruys A."/>
            <person name="Hutchinson M.I."/>
            <person name="Powell A.J."/>
            <person name="Barry K."/>
            <person name="Miller A.N."/>
            <person name="Grigoriev I.V."/>
            <person name="Debuchy R."/>
            <person name="Gladieux P."/>
            <person name="Thoren M.H."/>
            <person name="Johannesson H."/>
        </authorList>
    </citation>
    <scope>NUCLEOTIDE SEQUENCE</scope>
    <source>
        <strain evidence="8">PSN309</strain>
    </source>
</reference>
<dbReference type="InterPro" id="IPR016431">
    <property type="entry name" value="Pyrv-formate_lyase-activ_prd"/>
</dbReference>
<proteinExistence type="predicted"/>
<evidence type="ECO:0000256" key="2">
    <source>
        <dbReference type="ARBA" id="ARBA00022723"/>
    </source>
</evidence>
<evidence type="ECO:0000256" key="5">
    <source>
        <dbReference type="PIRSR" id="PIRSR004869-50"/>
    </source>
</evidence>
<feature type="binding site" evidence="5">
    <location>
        <position position="140"/>
    </location>
    <ligand>
        <name>[4Fe-4S] cluster</name>
        <dbReference type="ChEBI" id="CHEBI:49883"/>
        <note>4Fe-4S-S-AdoMet</note>
    </ligand>
</feature>
<dbReference type="PANTHER" id="PTHR43075:SF1">
    <property type="entry name" value="FORMATE LYASE ACTIVATING ENZYME, PUTATIVE (AFU_ORTHOLOGUE AFUA_2G15630)-RELATED"/>
    <property type="match status" value="1"/>
</dbReference>
<keyword evidence="4 5" id="KW-0411">Iron-sulfur</keyword>
<evidence type="ECO:0000256" key="3">
    <source>
        <dbReference type="ARBA" id="ARBA00023004"/>
    </source>
</evidence>
<dbReference type="GO" id="GO:0046872">
    <property type="term" value="F:metal ion binding"/>
    <property type="evidence" value="ECO:0007669"/>
    <property type="project" value="UniProtKB-KW"/>
</dbReference>
<evidence type="ECO:0000313" key="9">
    <source>
        <dbReference type="Proteomes" id="UP001302126"/>
    </source>
</evidence>
<reference evidence="8" key="1">
    <citation type="journal article" date="2023" name="Mol. Phylogenet. Evol.">
        <title>Genome-scale phylogeny and comparative genomics of the fungal order Sordariales.</title>
        <authorList>
            <person name="Hensen N."/>
            <person name="Bonometti L."/>
            <person name="Westerberg I."/>
            <person name="Brannstrom I.O."/>
            <person name="Guillou S."/>
            <person name="Cros-Aarteil S."/>
            <person name="Calhoun S."/>
            <person name="Haridas S."/>
            <person name="Kuo A."/>
            <person name="Mondo S."/>
            <person name="Pangilinan J."/>
            <person name="Riley R."/>
            <person name="LaButti K."/>
            <person name="Andreopoulos B."/>
            <person name="Lipzen A."/>
            <person name="Chen C."/>
            <person name="Yan M."/>
            <person name="Daum C."/>
            <person name="Ng V."/>
            <person name="Clum A."/>
            <person name="Steindorff A."/>
            <person name="Ohm R.A."/>
            <person name="Martin F."/>
            <person name="Silar P."/>
            <person name="Natvig D.O."/>
            <person name="Lalanne C."/>
            <person name="Gautier V."/>
            <person name="Ament-Velasquez S.L."/>
            <person name="Kruys A."/>
            <person name="Hutchinson M.I."/>
            <person name="Powell A.J."/>
            <person name="Barry K."/>
            <person name="Miller A.N."/>
            <person name="Grigoriev I.V."/>
            <person name="Debuchy R."/>
            <person name="Gladieux P."/>
            <person name="Hiltunen Thoren M."/>
            <person name="Johannesson H."/>
        </authorList>
    </citation>
    <scope>NUCLEOTIDE SEQUENCE</scope>
    <source>
        <strain evidence="8">PSN309</strain>
    </source>
</reference>
<keyword evidence="9" id="KW-1185">Reference proteome</keyword>
<comment type="caution">
    <text evidence="8">The sequence shown here is derived from an EMBL/GenBank/DDBJ whole genome shotgun (WGS) entry which is preliminary data.</text>
</comment>
<feature type="compositionally biased region" description="Polar residues" evidence="6">
    <location>
        <begin position="341"/>
        <end position="353"/>
    </location>
</feature>
<dbReference type="InterPro" id="IPR058240">
    <property type="entry name" value="rSAM_sf"/>
</dbReference>
<feature type="domain" description="Radical SAM core" evidence="7">
    <location>
        <begin position="135"/>
        <end position="221"/>
    </location>
</feature>
<evidence type="ECO:0000313" key="8">
    <source>
        <dbReference type="EMBL" id="KAK4191954.1"/>
    </source>
</evidence>